<dbReference type="EMBL" id="VFPA01000001">
    <property type="protein sequence ID" value="TQM15406.1"/>
    <property type="molecule type" value="Genomic_DNA"/>
</dbReference>
<gene>
    <name evidence="1" type="ORF">FB558_2191</name>
</gene>
<evidence type="ECO:0000313" key="2">
    <source>
        <dbReference type="Proteomes" id="UP000315677"/>
    </source>
</evidence>
<organism evidence="1 2">
    <name type="scientific">Pseudonocardia kunmingensis</name>
    <dbReference type="NCBI Taxonomy" id="630975"/>
    <lineage>
        <taxon>Bacteria</taxon>
        <taxon>Bacillati</taxon>
        <taxon>Actinomycetota</taxon>
        <taxon>Actinomycetes</taxon>
        <taxon>Pseudonocardiales</taxon>
        <taxon>Pseudonocardiaceae</taxon>
        <taxon>Pseudonocardia</taxon>
    </lineage>
</organism>
<comment type="caution">
    <text evidence="1">The sequence shown here is derived from an EMBL/GenBank/DDBJ whole genome shotgun (WGS) entry which is preliminary data.</text>
</comment>
<evidence type="ECO:0000313" key="1">
    <source>
        <dbReference type="EMBL" id="TQM15406.1"/>
    </source>
</evidence>
<name>A0A543E1E4_9PSEU</name>
<dbReference type="OrthoDB" id="3541280at2"/>
<dbReference type="RefSeq" id="WP_142051181.1">
    <property type="nucleotide sequence ID" value="NZ_VFPA01000001.1"/>
</dbReference>
<reference evidence="1 2" key="1">
    <citation type="submission" date="2019-06" db="EMBL/GenBank/DDBJ databases">
        <title>Sequencing the genomes of 1000 actinobacteria strains.</title>
        <authorList>
            <person name="Klenk H.-P."/>
        </authorList>
    </citation>
    <scope>NUCLEOTIDE SEQUENCE [LARGE SCALE GENOMIC DNA]</scope>
    <source>
        <strain evidence="1 2">DSM 45301</strain>
    </source>
</reference>
<sequence>MSTLVRAWRGVHWYLRELTGETQYDRYLERHAREHPEAPPLSRKEFERRRIAAADAKPGSRCC</sequence>
<proteinExistence type="predicted"/>
<protein>
    <submittedName>
        <fullName evidence="1">Uncharacterized short protein YbdD (DUF466 family)</fullName>
    </submittedName>
</protein>
<keyword evidence="2" id="KW-1185">Reference proteome</keyword>
<dbReference type="Pfam" id="PF04328">
    <property type="entry name" value="Sel_put"/>
    <property type="match status" value="1"/>
</dbReference>
<accession>A0A543E1E4</accession>
<dbReference type="InterPro" id="IPR007423">
    <property type="entry name" value="Sel_put"/>
</dbReference>
<dbReference type="AlphaFoldDB" id="A0A543E1E4"/>
<dbReference type="Proteomes" id="UP000315677">
    <property type="component" value="Unassembled WGS sequence"/>
</dbReference>